<sequence length="228" mass="25636">MSTLEQRYQAVSTHISSVCEQAHRSDDTVKLLAVSKTKPAHMVETLYQFGQRAFGENYLQDAVEKITTLAHLKDIEWHFIGPIQSNKTRVIAEHFQWVETLDREKIAQRLNDQRSPALPALNVLIQVNISREDQKSGISPEHVESFAKFIEKLPNLSLQGLMCIPEATKDENVLAAQFDEMQQLLQQLANNHPQCTVLSMGMSSDLALAVQHGSSQVRIGTDIFGSRD</sequence>
<evidence type="ECO:0000256" key="1">
    <source>
        <dbReference type="ARBA" id="ARBA00022898"/>
    </source>
</evidence>
<dbReference type="InterPro" id="IPR029066">
    <property type="entry name" value="PLP-binding_barrel"/>
</dbReference>
<dbReference type="InterPro" id="IPR001608">
    <property type="entry name" value="Ala_racemase_N"/>
</dbReference>
<accession>R4YQ30</accession>
<dbReference type="PANTHER" id="PTHR10146">
    <property type="entry name" value="PROLINE SYNTHETASE CO-TRANSCRIBED BACTERIAL HOMOLOG PROTEIN"/>
    <property type="match status" value="1"/>
</dbReference>
<dbReference type="PIRSF" id="PIRSF004848">
    <property type="entry name" value="YBL036c_PLPDEIII"/>
    <property type="match status" value="1"/>
</dbReference>
<dbReference type="OrthoDB" id="9804072at2"/>
<dbReference type="Gene3D" id="3.20.20.10">
    <property type="entry name" value="Alanine racemase"/>
    <property type="match status" value="1"/>
</dbReference>
<dbReference type="PROSITE" id="PS01211">
    <property type="entry name" value="UPF0001"/>
    <property type="match status" value="1"/>
</dbReference>
<dbReference type="PATRIC" id="fig|698738.3.peg.79"/>
<keyword evidence="7" id="KW-1185">Reference proteome</keyword>
<organism evidence="6 7">
    <name type="scientific">Oleispira antarctica RB-8</name>
    <dbReference type="NCBI Taxonomy" id="698738"/>
    <lineage>
        <taxon>Bacteria</taxon>
        <taxon>Pseudomonadati</taxon>
        <taxon>Pseudomonadota</taxon>
        <taxon>Gammaproteobacteria</taxon>
        <taxon>Oceanospirillales</taxon>
        <taxon>Oceanospirillaceae</taxon>
        <taxon>Oleispira</taxon>
    </lineage>
</organism>
<feature type="domain" description="Alanine racemase N-terminal" evidence="5">
    <location>
        <begin position="20"/>
        <end position="227"/>
    </location>
</feature>
<dbReference type="InterPro" id="IPR011078">
    <property type="entry name" value="PyrdxlP_homeostasis"/>
</dbReference>
<dbReference type="PANTHER" id="PTHR10146:SF14">
    <property type="entry name" value="PYRIDOXAL PHOSPHATE HOMEOSTASIS PROTEIN"/>
    <property type="match status" value="1"/>
</dbReference>
<evidence type="ECO:0000256" key="3">
    <source>
        <dbReference type="PIRSR" id="PIRSR004848-1"/>
    </source>
</evidence>
<dbReference type="FunFam" id="3.20.20.10:FF:000018">
    <property type="entry name" value="Pyridoxal phosphate homeostasis protein"/>
    <property type="match status" value="1"/>
</dbReference>
<evidence type="ECO:0000256" key="4">
    <source>
        <dbReference type="RuleBase" id="RU004514"/>
    </source>
</evidence>
<dbReference type="CDD" id="cd06824">
    <property type="entry name" value="PLPDE_III_Yggs_like"/>
    <property type="match status" value="1"/>
</dbReference>
<gene>
    <name evidence="6" type="ORF">OLEAN_C00780</name>
</gene>
<comment type="function">
    <text evidence="2">Pyridoxal 5'-phosphate (PLP)-binding protein, which is involved in PLP homeostasis.</text>
</comment>
<proteinExistence type="inferred from homology"/>
<dbReference type="GO" id="GO:0030170">
    <property type="term" value="F:pyridoxal phosphate binding"/>
    <property type="evidence" value="ECO:0007669"/>
    <property type="project" value="UniProtKB-UniRule"/>
</dbReference>
<evidence type="ECO:0000313" key="7">
    <source>
        <dbReference type="Proteomes" id="UP000032749"/>
    </source>
</evidence>
<dbReference type="SUPFAM" id="SSF51419">
    <property type="entry name" value="PLP-binding barrel"/>
    <property type="match status" value="1"/>
</dbReference>
<dbReference type="HAMAP" id="MF_02087">
    <property type="entry name" value="PLP_homeostasis"/>
    <property type="match status" value="1"/>
</dbReference>
<evidence type="ECO:0000256" key="2">
    <source>
        <dbReference type="HAMAP-Rule" id="MF_02087"/>
    </source>
</evidence>
<comment type="cofactor">
    <cofactor evidence="3">
        <name>pyridoxal 5'-phosphate</name>
        <dbReference type="ChEBI" id="CHEBI:597326"/>
    </cofactor>
</comment>
<dbReference type="HOGENOM" id="CLU_059988_0_1_6"/>
<protein>
    <recommendedName>
        <fullName evidence="2">Pyridoxal phosphate homeostasis protein</fullName>
        <shortName evidence="2">PLP homeostasis protein</shortName>
    </recommendedName>
</protein>
<dbReference type="Proteomes" id="UP000032749">
    <property type="component" value="Chromosome"/>
</dbReference>
<evidence type="ECO:0000259" key="5">
    <source>
        <dbReference type="Pfam" id="PF01168"/>
    </source>
</evidence>
<dbReference type="STRING" id="698738.OLEAN_C00780"/>
<comment type="similarity">
    <text evidence="2 4">Belongs to the pyridoxal phosphate-binding protein YggS/PROSC family.</text>
</comment>
<dbReference type="KEGG" id="oai:OLEAN_C00780"/>
<feature type="modified residue" description="N6-(pyridoxal phosphate)lysine" evidence="2 3">
    <location>
        <position position="36"/>
    </location>
</feature>
<keyword evidence="1 2" id="KW-0663">Pyridoxal phosphate</keyword>
<evidence type="ECO:0000313" key="6">
    <source>
        <dbReference type="EMBL" id="CCK74254.1"/>
    </source>
</evidence>
<dbReference type="EMBL" id="FO203512">
    <property type="protein sequence ID" value="CCK74254.1"/>
    <property type="molecule type" value="Genomic_DNA"/>
</dbReference>
<name>R4YQ30_OLEAN</name>
<reference evidence="6 7" key="1">
    <citation type="journal article" date="2013" name="Nat. Commun.">
        <title>Genome sequence and functional genomic analysis of the oil-degrading bacterium Oleispira antarctica.</title>
        <authorList>
            <person name="Kube M."/>
            <person name="Chernikova T.N."/>
            <person name="Al-Ramahi Y."/>
            <person name="Beloqui A."/>
            <person name="Lopez-Cortez N."/>
            <person name="Guazzaroni M.E."/>
            <person name="Heipieper H.J."/>
            <person name="Klages S."/>
            <person name="Kotsyurbenko O.R."/>
            <person name="Langer I."/>
            <person name="Nechitaylo T.Y."/>
            <person name="Lunsdorf H."/>
            <person name="Fernandez M."/>
            <person name="Juarez S."/>
            <person name="Ciordia S."/>
            <person name="Singer A."/>
            <person name="Kagan O."/>
            <person name="Egorova O."/>
            <person name="Petit P.A."/>
            <person name="Stogios P."/>
            <person name="Kim Y."/>
            <person name="Tchigvintsev A."/>
            <person name="Flick R."/>
            <person name="Denaro R."/>
            <person name="Genovese M."/>
            <person name="Albar J.P."/>
            <person name="Reva O.N."/>
            <person name="Martinez-Gomariz M."/>
            <person name="Tran H."/>
            <person name="Ferrer M."/>
            <person name="Savchenko A."/>
            <person name="Yakunin A.F."/>
            <person name="Yakimov M.M."/>
            <person name="Golyshina O.V."/>
            <person name="Reinhardt R."/>
            <person name="Golyshin P.N."/>
        </authorList>
    </citation>
    <scope>NUCLEOTIDE SEQUENCE [LARGE SCALE GENOMIC DNA]</scope>
</reference>
<dbReference type="AlphaFoldDB" id="R4YQ30"/>
<dbReference type="Pfam" id="PF01168">
    <property type="entry name" value="Ala_racemase_N"/>
    <property type="match status" value="1"/>
</dbReference>
<dbReference type="NCBIfam" id="TIGR00044">
    <property type="entry name" value="YggS family pyridoxal phosphate-dependent enzyme"/>
    <property type="match status" value="1"/>
</dbReference>